<dbReference type="GO" id="GO:0009116">
    <property type="term" value="P:nucleoside metabolic process"/>
    <property type="evidence" value="ECO:0007669"/>
    <property type="project" value="InterPro"/>
</dbReference>
<dbReference type="GO" id="GO:0005829">
    <property type="term" value="C:cytosol"/>
    <property type="evidence" value="ECO:0007669"/>
    <property type="project" value="TreeGrafter"/>
</dbReference>
<accession>A0A4D7BA63</accession>
<dbReference type="CDD" id="cd17767">
    <property type="entry name" value="UP_EcUdp-like"/>
    <property type="match status" value="1"/>
</dbReference>
<organism evidence="2 3">
    <name type="scientific">Phreatobacter stygius</name>
    <dbReference type="NCBI Taxonomy" id="1940610"/>
    <lineage>
        <taxon>Bacteria</taxon>
        <taxon>Pseudomonadati</taxon>
        <taxon>Pseudomonadota</taxon>
        <taxon>Alphaproteobacteria</taxon>
        <taxon>Hyphomicrobiales</taxon>
        <taxon>Phreatobacteraceae</taxon>
        <taxon>Phreatobacter</taxon>
    </lineage>
</organism>
<gene>
    <name evidence="2" type="ORF">E8M01_26715</name>
</gene>
<name>A0A4D7BA63_9HYPH</name>
<dbReference type="InterPro" id="IPR000845">
    <property type="entry name" value="Nucleoside_phosphorylase_d"/>
</dbReference>
<evidence type="ECO:0000259" key="1">
    <source>
        <dbReference type="Pfam" id="PF01048"/>
    </source>
</evidence>
<protein>
    <submittedName>
        <fullName evidence="2">Nucleoside phosphorylase</fullName>
    </submittedName>
</protein>
<sequence>MALRPLAHGLTRFGPGPGLRPPDIRGVFPMNAPVRTKATADTGDSRRHDLLATLNLPRYVLLPGDPDRVKVMAEQWQEAHVVDLPRGYRAAVGSYGGVHIGAVSTSIGAPSLEIILHDLFRLGIDTFIRVGTTGALRDDIKTGSLIINDASVRLDGTTNLYVRPEYPAAASHEVTFALADAAATLGHDYRVGTGATSGSFLAGQGRPGVNGHKSLEGERIFEEMKRAEVLNFEMETAALFTLARLSGLRAGSVCSVIANRMTGEWGDNGGILRACQTGAEAIRRLTLWDKRKTSEGVASLTAATVSPLGQA</sequence>
<dbReference type="InterPro" id="IPR035994">
    <property type="entry name" value="Nucleoside_phosphorylase_sf"/>
</dbReference>
<dbReference type="PANTHER" id="PTHR43691">
    <property type="entry name" value="URIDINE PHOSPHORYLASE"/>
    <property type="match status" value="1"/>
</dbReference>
<dbReference type="Pfam" id="PF01048">
    <property type="entry name" value="PNP_UDP_1"/>
    <property type="match status" value="1"/>
</dbReference>
<evidence type="ECO:0000313" key="3">
    <source>
        <dbReference type="Proteomes" id="UP000298781"/>
    </source>
</evidence>
<evidence type="ECO:0000313" key="2">
    <source>
        <dbReference type="EMBL" id="QCI67500.1"/>
    </source>
</evidence>
<dbReference type="KEGG" id="pstg:E8M01_26715"/>
<dbReference type="EMBL" id="CP039690">
    <property type="protein sequence ID" value="QCI67500.1"/>
    <property type="molecule type" value="Genomic_DNA"/>
</dbReference>
<keyword evidence="3" id="KW-1185">Reference proteome</keyword>
<feature type="domain" description="Nucleoside phosphorylase" evidence="1">
    <location>
        <begin position="58"/>
        <end position="263"/>
    </location>
</feature>
<dbReference type="Proteomes" id="UP000298781">
    <property type="component" value="Chromosome"/>
</dbReference>
<dbReference type="SUPFAM" id="SSF53167">
    <property type="entry name" value="Purine and uridine phosphorylases"/>
    <property type="match status" value="1"/>
</dbReference>
<dbReference type="PANTHER" id="PTHR43691:SF13">
    <property type="entry name" value="URIDINE PHOSPHORYLASE"/>
    <property type="match status" value="1"/>
</dbReference>
<proteinExistence type="predicted"/>
<reference evidence="2 3" key="1">
    <citation type="submission" date="2019-04" db="EMBL/GenBank/DDBJ databases">
        <title>Phreatobacter aquaticus sp. nov.</title>
        <authorList>
            <person name="Choi A."/>
        </authorList>
    </citation>
    <scope>NUCLEOTIDE SEQUENCE [LARGE SCALE GENOMIC DNA]</scope>
    <source>
        <strain evidence="2 3">KCTC 52518</strain>
    </source>
</reference>
<dbReference type="GO" id="GO:0003824">
    <property type="term" value="F:catalytic activity"/>
    <property type="evidence" value="ECO:0007669"/>
    <property type="project" value="InterPro"/>
</dbReference>
<dbReference type="OrthoDB" id="9782889at2"/>
<dbReference type="Gene3D" id="3.40.50.1580">
    <property type="entry name" value="Nucleoside phosphorylase domain"/>
    <property type="match status" value="1"/>
</dbReference>
<dbReference type="AlphaFoldDB" id="A0A4D7BA63"/>